<proteinExistence type="predicted"/>
<dbReference type="AlphaFoldDB" id="A0AAV6WMQ5"/>
<name>A0AAV6WMQ5_9LAMI</name>
<dbReference type="Proteomes" id="UP000826271">
    <property type="component" value="Unassembled WGS sequence"/>
</dbReference>
<protein>
    <submittedName>
        <fullName evidence="2">Uncharacterized protein</fullName>
    </submittedName>
</protein>
<gene>
    <name evidence="2" type="ORF">BUALT_Bualt12G0051500</name>
</gene>
<dbReference type="InterPro" id="IPR038777">
    <property type="entry name" value="At4g18490-like"/>
</dbReference>
<dbReference type="EMBL" id="WHWC01000012">
    <property type="protein sequence ID" value="KAG8372296.1"/>
    <property type="molecule type" value="Genomic_DNA"/>
</dbReference>
<sequence length="773" mass="84686">MAEAQKKDSSSVSLKEKTSMLDLDIGKDFLSNWKSMSMAEGDGMDFDLTPVSKGNKKSFAFDKSDMDFNLDGDFGKMSSFNMDMSDLDISPPLKKDGKSKEKSKESSSGKDKGKADHFGFAFDFDELENFNFESSLTKEGSKAQKDKDKEERSPSESGCQAKESSMDMNQIGNMSTLEDRPQKPSLTEPMIPFDMDCLGGGIADLEPKSKIFPSKLAMDDVVTSEHSAEIDEVASDKAKIPPETTTASRELSKSCHQKPVDLEACIGNNAMQELSFDSLSNSEPSRGNSSEALEKTDCADKIAIASNGEQDVNVHSIDGSTCSYNHTVTENSEHLQTVAILEKNNDDKSQGGIDAHVIDNEERTDLGSVNPLVKNTYITSAVSGILSDTTPSLKNQESTLENLKLPLVSQPADRFLSEKESESGREPLVTLSRTSIHPEKPECPVQKASTQATVSSLSSKKMGFTQNSLVEGRRDWTSIQSDKKLASLPLQHSKTLLRRELPQVQSQESCKGLKISREVCSSDGLQNGKRLNDSSTTLNKDMVKRTALGQRETIMKDVDTLSSSIEISKISARNSDNPTTLASLATIKNNPAEEDKLSSVGGGKKTPDLCGLKLSNLNLGSTKSPTRKDIKPVGSTSQNTVLLRNTGINTTRFANLQKQSPSTLSMKRKTLEEYTANAAVLHPSKRPFQSPTTSRNFVETSQRVLDKKIPNHNNIEDDRIKSTLGNSQASAYDIPHEVKIKEVEISFSIQNDSNIKQAEAYTKELDDVRINHL</sequence>
<feature type="region of interest" description="Disordered" evidence="1">
    <location>
        <begin position="133"/>
        <end position="192"/>
    </location>
</feature>
<organism evidence="2 3">
    <name type="scientific">Buddleja alternifolia</name>
    <dbReference type="NCBI Taxonomy" id="168488"/>
    <lineage>
        <taxon>Eukaryota</taxon>
        <taxon>Viridiplantae</taxon>
        <taxon>Streptophyta</taxon>
        <taxon>Embryophyta</taxon>
        <taxon>Tracheophyta</taxon>
        <taxon>Spermatophyta</taxon>
        <taxon>Magnoliopsida</taxon>
        <taxon>eudicotyledons</taxon>
        <taxon>Gunneridae</taxon>
        <taxon>Pentapetalae</taxon>
        <taxon>asterids</taxon>
        <taxon>lamiids</taxon>
        <taxon>Lamiales</taxon>
        <taxon>Scrophulariaceae</taxon>
        <taxon>Buddlejeae</taxon>
        <taxon>Buddleja</taxon>
    </lineage>
</organism>
<evidence type="ECO:0000256" key="1">
    <source>
        <dbReference type="SAM" id="MobiDB-lite"/>
    </source>
</evidence>
<dbReference type="PANTHER" id="PTHR36380:SF1">
    <property type="entry name" value="OS01G0755100 PROTEIN"/>
    <property type="match status" value="1"/>
</dbReference>
<dbReference type="PANTHER" id="PTHR36380">
    <property type="entry name" value="BNAA03G58330D PROTEIN"/>
    <property type="match status" value="1"/>
</dbReference>
<feature type="compositionally biased region" description="Basic and acidic residues" evidence="1">
    <location>
        <begin position="139"/>
        <end position="154"/>
    </location>
</feature>
<reference evidence="2" key="1">
    <citation type="submission" date="2019-10" db="EMBL/GenBank/DDBJ databases">
        <authorList>
            <person name="Zhang R."/>
            <person name="Pan Y."/>
            <person name="Wang J."/>
            <person name="Ma R."/>
            <person name="Yu S."/>
        </authorList>
    </citation>
    <scope>NUCLEOTIDE SEQUENCE</scope>
    <source>
        <strain evidence="2">LA-IB0</strain>
        <tissue evidence="2">Leaf</tissue>
    </source>
</reference>
<feature type="region of interest" description="Disordered" evidence="1">
    <location>
        <begin position="85"/>
        <end position="115"/>
    </location>
</feature>
<feature type="compositionally biased region" description="Polar residues" evidence="1">
    <location>
        <begin position="155"/>
        <end position="176"/>
    </location>
</feature>
<evidence type="ECO:0000313" key="3">
    <source>
        <dbReference type="Proteomes" id="UP000826271"/>
    </source>
</evidence>
<comment type="caution">
    <text evidence="2">The sequence shown here is derived from an EMBL/GenBank/DDBJ whole genome shotgun (WGS) entry which is preliminary data.</text>
</comment>
<evidence type="ECO:0000313" key="2">
    <source>
        <dbReference type="EMBL" id="KAG8372296.1"/>
    </source>
</evidence>
<feature type="compositionally biased region" description="Basic and acidic residues" evidence="1">
    <location>
        <begin position="93"/>
        <end position="115"/>
    </location>
</feature>
<keyword evidence="3" id="KW-1185">Reference proteome</keyword>
<accession>A0AAV6WMQ5</accession>